<keyword evidence="3" id="KW-1185">Reference proteome</keyword>
<name>A0ABX6MBT5_9BURK</name>
<dbReference type="EMBL" id="CP051684">
    <property type="protein sequence ID" value="QJD91792.1"/>
    <property type="molecule type" value="Genomic_DNA"/>
</dbReference>
<accession>A0ABX6MBT5</accession>
<feature type="compositionally biased region" description="Basic and acidic residues" evidence="1">
    <location>
        <begin position="149"/>
        <end position="165"/>
    </location>
</feature>
<evidence type="ECO:0000256" key="1">
    <source>
        <dbReference type="SAM" id="MobiDB-lite"/>
    </source>
</evidence>
<reference evidence="2 3" key="1">
    <citation type="submission" date="2020-04" db="EMBL/GenBank/DDBJ databases">
        <title>Genome sequencing of novel species.</title>
        <authorList>
            <person name="Heo J."/>
            <person name="Kim S.-J."/>
            <person name="Kim J.-S."/>
            <person name="Hong S.-B."/>
            <person name="Kwon S.-W."/>
        </authorList>
    </citation>
    <scope>NUCLEOTIDE SEQUENCE [LARGE SCALE GENOMIC DNA]</scope>
    <source>
        <strain evidence="2 3">AF9R3</strain>
    </source>
</reference>
<dbReference type="Pfam" id="PF07471">
    <property type="entry name" value="Phage_Nu1"/>
    <property type="match status" value="1"/>
</dbReference>
<dbReference type="RefSeq" id="WP_169113102.1">
    <property type="nucleotide sequence ID" value="NZ_CP051684.1"/>
</dbReference>
<feature type="region of interest" description="Disordered" evidence="1">
    <location>
        <begin position="139"/>
        <end position="165"/>
    </location>
</feature>
<dbReference type="Proteomes" id="UP000503117">
    <property type="component" value="Chromosome"/>
</dbReference>
<dbReference type="InterPro" id="IPR010906">
    <property type="entry name" value="Phage_lambda_Nu1_terminase-ssu"/>
</dbReference>
<gene>
    <name evidence="2" type="ORF">HH213_17880</name>
</gene>
<organism evidence="2 3">
    <name type="scientific">Duganella dendranthematis</name>
    <dbReference type="NCBI Taxonomy" id="2728021"/>
    <lineage>
        <taxon>Bacteria</taxon>
        <taxon>Pseudomonadati</taxon>
        <taxon>Pseudomonadota</taxon>
        <taxon>Betaproteobacteria</taxon>
        <taxon>Burkholderiales</taxon>
        <taxon>Oxalobacteraceae</taxon>
        <taxon>Telluria group</taxon>
        <taxon>Duganella</taxon>
    </lineage>
</organism>
<sequence>MTQTAFGLLVGISQQAVSDLLRREVLHAGGTGEIWLHQYCAHLREQAAGRAAAGELDLAGERARLARAQSERIEMQNAETRRESAPVVLLEIALASVGRKVAAILEAVPVKIKRRSKNLTAEDIEIITAEINKARNIAASAQFDMEDPDGSKRDSESDTERPEVA</sequence>
<evidence type="ECO:0000313" key="3">
    <source>
        <dbReference type="Proteomes" id="UP000503117"/>
    </source>
</evidence>
<protein>
    <submittedName>
        <fullName evidence="2">Terminase small subunit</fullName>
    </submittedName>
</protein>
<evidence type="ECO:0000313" key="2">
    <source>
        <dbReference type="EMBL" id="QJD91792.1"/>
    </source>
</evidence>
<proteinExistence type="predicted"/>